<evidence type="ECO:0008006" key="4">
    <source>
        <dbReference type="Google" id="ProtNLM"/>
    </source>
</evidence>
<evidence type="ECO:0000313" key="2">
    <source>
        <dbReference type="EMBL" id="QTL37850.1"/>
    </source>
</evidence>
<dbReference type="EMBL" id="CP072426">
    <property type="protein sequence ID" value="QTL37850.1"/>
    <property type="molecule type" value="Genomic_DNA"/>
</dbReference>
<dbReference type="Proteomes" id="UP000665025">
    <property type="component" value="Chromosome 2"/>
</dbReference>
<feature type="signal peptide" evidence="1">
    <location>
        <begin position="1"/>
        <end position="24"/>
    </location>
</feature>
<feature type="chain" id="PRO_5045973310" description="Tail specific protease domain-containing protein" evidence="1">
    <location>
        <begin position="25"/>
        <end position="606"/>
    </location>
</feature>
<evidence type="ECO:0000313" key="3">
    <source>
        <dbReference type="Proteomes" id="UP000665025"/>
    </source>
</evidence>
<reference evidence="2 3" key="1">
    <citation type="submission" date="2021-03" db="EMBL/GenBank/DDBJ databases">
        <title>Complete Genome of Pseudoalteromonas viridis Strain BBR56, a new biocontrol bacterial candidate.</title>
        <authorList>
            <person name="Handayani D.P."/>
            <person name="Isnansetyo A."/>
            <person name="Istiqomah I."/>
            <person name="Jumina J."/>
        </authorList>
    </citation>
    <scope>NUCLEOTIDE SEQUENCE [LARGE SCALE GENOMIC DNA]</scope>
    <source>
        <strain evidence="2 3">BBR56</strain>
    </source>
</reference>
<accession>A0ABX7VEU4</accession>
<dbReference type="SUPFAM" id="SSF52096">
    <property type="entry name" value="ClpP/crotonase"/>
    <property type="match status" value="1"/>
</dbReference>
<name>A0ABX7VEU4_9GAMM</name>
<dbReference type="Gene3D" id="3.90.226.10">
    <property type="entry name" value="2-enoyl-CoA Hydratase, Chain A, domain 1"/>
    <property type="match status" value="1"/>
</dbReference>
<protein>
    <recommendedName>
        <fullName evidence="4">Tail specific protease domain-containing protein</fullName>
    </recommendedName>
</protein>
<evidence type="ECO:0000256" key="1">
    <source>
        <dbReference type="SAM" id="SignalP"/>
    </source>
</evidence>
<sequence length="606" mass="67932">MRIRNLIVSSLVTSSLGFAAGVYAQASNNPNGALRFESAPVLAPVPGFVLDNELLQDVKQFVKLVHKVKFFYPSQAVKETDWDKFIAESIVALSQVQPHKRQALGLQRLREIAPLLSDSKYTLPELAGDQVVSTWVHSGARMYTVYYRDLLTEPYESLKAYELSPDRDFARIRYGWRTLYLPLFLPEQESKQGISYTDYRQWQIGNDFASLPVCLSVVSGMWGEIHHYWPYFEQNDVNWRRSLRPLLKACSDDTPLARIQAINRQFKKLQDNHIDIVYPKDYGPSLSHVAPFIVDIVEGKPIVVALTDSVSSELSIGDELLALNGVAYKTLLEARSGWLLKSDHVSDFTAADSLNYTFSEQSIKAVFRKQDGSIIELAARTMPISEFEATQKHEVVPNSAEVVESLGDGLWRFNLYNVTKDNAQQVKAQLSEARGVVIDLRQYPKDFMAWHDALSWFITQPVANDTLSIYWRKGPSRRANHQTNYENVIEVAADPIHVPVVALASRSSISQTEHALVYVKKAGIPVLGVPTAGINGNTIAGWYLGTLGEGGLRFSYTGMRADNADGSVLIGRGIQPDMYVPRTIESVIANEDNQLAEAIEYLKEQL</sequence>
<keyword evidence="1" id="KW-0732">Signal</keyword>
<keyword evidence="3" id="KW-1185">Reference proteome</keyword>
<organism evidence="2 3">
    <name type="scientific">Pseudoalteromonas viridis</name>
    <dbReference type="NCBI Taxonomy" id="339617"/>
    <lineage>
        <taxon>Bacteria</taxon>
        <taxon>Pseudomonadati</taxon>
        <taxon>Pseudomonadota</taxon>
        <taxon>Gammaproteobacteria</taxon>
        <taxon>Alteromonadales</taxon>
        <taxon>Pseudoalteromonadaceae</taxon>
        <taxon>Pseudoalteromonas</taxon>
    </lineage>
</organism>
<proteinExistence type="predicted"/>
<dbReference type="InterPro" id="IPR029045">
    <property type="entry name" value="ClpP/crotonase-like_dom_sf"/>
</dbReference>
<gene>
    <name evidence="2" type="ORF">J5X90_19095</name>
</gene>
<dbReference type="RefSeq" id="WP_209054021.1">
    <property type="nucleotide sequence ID" value="NZ_CP072426.1"/>
</dbReference>